<feature type="domain" description="Cullin N-terminal" evidence="2">
    <location>
        <begin position="5"/>
        <end position="101"/>
    </location>
</feature>
<dbReference type="GO" id="GO:0031625">
    <property type="term" value="F:ubiquitin protein ligase binding"/>
    <property type="evidence" value="ECO:0007669"/>
    <property type="project" value="InterPro"/>
</dbReference>
<sequence>MRYYKDSHAHFVSLFNEIVVQQHLDFLNASVAQFVKEENREVLRNFYQLLAPTNHCSELLKCFGSHVKAVVNEIIAGIPNDQNLAPAYFVDTLLVTRSRFTVF</sequence>
<dbReference type="GO" id="GO:0006511">
    <property type="term" value="P:ubiquitin-dependent protein catabolic process"/>
    <property type="evidence" value="ECO:0007669"/>
    <property type="project" value="InterPro"/>
</dbReference>
<reference evidence="3" key="1">
    <citation type="submission" date="2019-11" db="UniProtKB">
        <authorList>
            <consortium name="WormBaseParasite"/>
        </authorList>
    </citation>
    <scope>IDENTIFICATION</scope>
</reference>
<evidence type="ECO:0000259" key="2">
    <source>
        <dbReference type="Pfam" id="PF00888"/>
    </source>
</evidence>
<evidence type="ECO:0000256" key="1">
    <source>
        <dbReference type="ARBA" id="ARBA00006019"/>
    </source>
</evidence>
<proteinExistence type="inferred from homology"/>
<dbReference type="SUPFAM" id="SSF74788">
    <property type="entry name" value="Cullin repeat-like"/>
    <property type="match status" value="1"/>
</dbReference>
<dbReference type="AlphaFoldDB" id="A0A5K3G0D1"/>
<dbReference type="InterPro" id="IPR001373">
    <property type="entry name" value="Cullin_N"/>
</dbReference>
<organism evidence="3">
    <name type="scientific">Mesocestoides corti</name>
    <name type="common">Flatworm</name>
    <dbReference type="NCBI Taxonomy" id="53468"/>
    <lineage>
        <taxon>Eukaryota</taxon>
        <taxon>Metazoa</taxon>
        <taxon>Spiralia</taxon>
        <taxon>Lophotrochozoa</taxon>
        <taxon>Platyhelminthes</taxon>
        <taxon>Cestoda</taxon>
        <taxon>Eucestoda</taxon>
        <taxon>Cyclophyllidea</taxon>
        <taxon>Mesocestoididae</taxon>
        <taxon>Mesocestoides</taxon>
    </lineage>
</organism>
<evidence type="ECO:0000313" key="3">
    <source>
        <dbReference type="WBParaSite" id="MCU_013744-RA"/>
    </source>
</evidence>
<dbReference type="WBParaSite" id="MCU_013744-RA">
    <property type="protein sequence ID" value="MCU_013744-RA"/>
    <property type="gene ID" value="MCU_013744"/>
</dbReference>
<protein>
    <submittedName>
        <fullName evidence="3">Cullin domain-containing protein</fullName>
    </submittedName>
</protein>
<comment type="similarity">
    <text evidence="1">Belongs to the cullin family.</text>
</comment>
<dbReference type="InterPro" id="IPR016159">
    <property type="entry name" value="Cullin_repeat-like_dom_sf"/>
</dbReference>
<name>A0A5K3G0D1_MESCO</name>
<accession>A0A5K3G0D1</accession>
<dbReference type="Pfam" id="PF00888">
    <property type="entry name" value="Cullin"/>
    <property type="match status" value="1"/>
</dbReference>
<dbReference type="Gene3D" id="1.20.1310.10">
    <property type="entry name" value="Cullin Repeats"/>
    <property type="match status" value="1"/>
</dbReference>